<evidence type="ECO:0000313" key="2">
    <source>
        <dbReference type="Proteomes" id="UP000693946"/>
    </source>
</evidence>
<proteinExistence type="predicted"/>
<name>A0AAV6SFD6_SOLSE</name>
<protein>
    <submittedName>
        <fullName evidence="1">Uncharacterized protein</fullName>
    </submittedName>
</protein>
<dbReference type="Proteomes" id="UP000693946">
    <property type="component" value="Linkage Group LG13"/>
</dbReference>
<sequence length="70" mass="7973">MFKVIVTERTQLNVPYGGACLSRVYQLCGLLRLDPRVISGVLPDFCCWWTSSFDDTAFARETSDFDGEFK</sequence>
<organism evidence="1 2">
    <name type="scientific">Solea senegalensis</name>
    <name type="common">Senegalese sole</name>
    <dbReference type="NCBI Taxonomy" id="28829"/>
    <lineage>
        <taxon>Eukaryota</taxon>
        <taxon>Metazoa</taxon>
        <taxon>Chordata</taxon>
        <taxon>Craniata</taxon>
        <taxon>Vertebrata</taxon>
        <taxon>Euteleostomi</taxon>
        <taxon>Actinopterygii</taxon>
        <taxon>Neopterygii</taxon>
        <taxon>Teleostei</taxon>
        <taxon>Neoteleostei</taxon>
        <taxon>Acanthomorphata</taxon>
        <taxon>Carangaria</taxon>
        <taxon>Pleuronectiformes</taxon>
        <taxon>Pleuronectoidei</taxon>
        <taxon>Soleidae</taxon>
        <taxon>Solea</taxon>
    </lineage>
</organism>
<comment type="caution">
    <text evidence="1">The sequence shown here is derived from an EMBL/GenBank/DDBJ whole genome shotgun (WGS) entry which is preliminary data.</text>
</comment>
<keyword evidence="2" id="KW-1185">Reference proteome</keyword>
<dbReference type="AlphaFoldDB" id="A0AAV6SFD6"/>
<accession>A0AAV6SFD6</accession>
<dbReference type="EMBL" id="JAGKHQ010000005">
    <property type="protein sequence ID" value="KAG7516491.1"/>
    <property type="molecule type" value="Genomic_DNA"/>
</dbReference>
<evidence type="ECO:0000313" key="1">
    <source>
        <dbReference type="EMBL" id="KAG7516491.1"/>
    </source>
</evidence>
<reference evidence="1 2" key="1">
    <citation type="journal article" date="2021" name="Sci. Rep.">
        <title>Chromosome anchoring in Senegalese sole (Solea senegalensis) reveals sex-associated markers and genome rearrangements in flatfish.</title>
        <authorList>
            <person name="Guerrero-Cozar I."/>
            <person name="Gomez-Garrido J."/>
            <person name="Berbel C."/>
            <person name="Martinez-Blanch J.F."/>
            <person name="Alioto T."/>
            <person name="Claros M.G."/>
            <person name="Gagnaire P.A."/>
            <person name="Manchado M."/>
        </authorList>
    </citation>
    <scope>NUCLEOTIDE SEQUENCE [LARGE SCALE GENOMIC DNA]</scope>
    <source>
        <strain evidence="1">Sse05_10M</strain>
    </source>
</reference>
<gene>
    <name evidence="1" type="ORF">JOB18_032854</name>
</gene>